<gene>
    <name evidence="1" type="ORF">H9850_10530</name>
</gene>
<comment type="caution">
    <text evidence="1">The sequence shown here is derived from an EMBL/GenBank/DDBJ whole genome shotgun (WGS) entry which is preliminary data.</text>
</comment>
<name>A0A9D1WF25_9GAMM</name>
<dbReference type="AlphaFoldDB" id="A0A9D1WF25"/>
<protein>
    <submittedName>
        <fullName evidence="1">Uncharacterized protein</fullName>
    </submittedName>
</protein>
<evidence type="ECO:0000313" key="2">
    <source>
        <dbReference type="Proteomes" id="UP000886829"/>
    </source>
</evidence>
<dbReference type="EMBL" id="DXEV01000209">
    <property type="protein sequence ID" value="HIX57888.1"/>
    <property type="molecule type" value="Genomic_DNA"/>
</dbReference>
<dbReference type="Proteomes" id="UP000886829">
    <property type="component" value="Unassembled WGS sequence"/>
</dbReference>
<reference evidence="1" key="2">
    <citation type="submission" date="2021-04" db="EMBL/GenBank/DDBJ databases">
        <authorList>
            <person name="Gilroy R."/>
        </authorList>
    </citation>
    <scope>NUCLEOTIDE SEQUENCE</scope>
    <source>
        <strain evidence="1">USASDec5-558</strain>
    </source>
</reference>
<sequence>MTTLDPHALAELVRKNPMFDAQWYQREYPEIEYHADGNPDPAFHYANYGYKENRLPSVLFDGNKYSAFHNLRDVNPLVHYLEHGARGDYCVNARLPEILTKVSLGLELLPSERLYYLEHFYSTNLKQDFDLANQAPVTLNEKLLYLHAFGEGKSSDEISAFATKALALQDSTQQAQALKDLGLSDEALSHVQSPAVVLKSAKDLDLTKLPENFRVKCNGYATQIYMHNKSRGKLPVLQNLFAQEQQRAAVFLQQDALSPLYQLTPDLLVYDLAPLIAHAPKNAVPSKVELWCVNGKVAYSLLFGSAGSNTVAIYDRDFKLQASALSTPHGNYRIAPVEKCACFDQLVAFAEQCARDRAFVSVSFLTTGEDYVLEDISLYPYNNIFVCSNDFSLKAAAQIELTK</sequence>
<reference evidence="1" key="1">
    <citation type="journal article" date="2021" name="PeerJ">
        <title>Extensive microbial diversity within the chicken gut microbiome revealed by metagenomics and culture.</title>
        <authorList>
            <person name="Gilroy R."/>
            <person name="Ravi A."/>
            <person name="Getino M."/>
            <person name="Pursley I."/>
            <person name="Horton D.L."/>
            <person name="Alikhan N.F."/>
            <person name="Baker D."/>
            <person name="Gharbi K."/>
            <person name="Hall N."/>
            <person name="Watson M."/>
            <person name="Adriaenssens E.M."/>
            <person name="Foster-Nyarko E."/>
            <person name="Jarju S."/>
            <person name="Secka A."/>
            <person name="Antonio M."/>
            <person name="Oren A."/>
            <person name="Chaudhuri R.R."/>
            <person name="La Ragione R."/>
            <person name="Hildebrand F."/>
            <person name="Pallen M.J."/>
        </authorList>
    </citation>
    <scope>NUCLEOTIDE SEQUENCE</scope>
    <source>
        <strain evidence="1">USASDec5-558</strain>
    </source>
</reference>
<accession>A0A9D1WF25</accession>
<evidence type="ECO:0000313" key="1">
    <source>
        <dbReference type="EMBL" id="HIX57888.1"/>
    </source>
</evidence>
<organism evidence="1 2">
    <name type="scientific">Candidatus Anaerobiospirillum pullistercoris</name>
    <dbReference type="NCBI Taxonomy" id="2838452"/>
    <lineage>
        <taxon>Bacteria</taxon>
        <taxon>Pseudomonadati</taxon>
        <taxon>Pseudomonadota</taxon>
        <taxon>Gammaproteobacteria</taxon>
        <taxon>Aeromonadales</taxon>
        <taxon>Succinivibrionaceae</taxon>
        <taxon>Anaerobiospirillum</taxon>
    </lineage>
</organism>
<proteinExistence type="predicted"/>